<feature type="region of interest" description="Disordered" evidence="1">
    <location>
        <begin position="1"/>
        <end position="23"/>
    </location>
</feature>
<dbReference type="RefSeq" id="WP_166102592.1">
    <property type="nucleotide sequence ID" value="NZ_BMMY01000008.1"/>
</dbReference>
<evidence type="ECO:0000256" key="1">
    <source>
        <dbReference type="SAM" id="MobiDB-lite"/>
    </source>
</evidence>
<dbReference type="InterPro" id="IPR042070">
    <property type="entry name" value="PucR_C-HTH_sf"/>
</dbReference>
<dbReference type="KEGG" id="pei:H9L10_11000"/>
<name>A0A7G9QZN5_9MICO</name>
<dbReference type="InterPro" id="IPR051448">
    <property type="entry name" value="CdaR-like_regulators"/>
</dbReference>
<dbReference type="Pfam" id="PF13556">
    <property type="entry name" value="HTH_30"/>
    <property type="match status" value="1"/>
</dbReference>
<dbReference type="SMART" id="SM00065">
    <property type="entry name" value="GAF"/>
    <property type="match status" value="1"/>
</dbReference>
<dbReference type="Gene3D" id="3.30.450.40">
    <property type="match status" value="1"/>
</dbReference>
<dbReference type="SUPFAM" id="SSF55781">
    <property type="entry name" value="GAF domain-like"/>
    <property type="match status" value="1"/>
</dbReference>
<reference evidence="3 4" key="1">
    <citation type="submission" date="2020-08" db="EMBL/GenBank/DDBJ databases">
        <title>Genome sequence of Phycicoccus endophyticus JCM 31784T.</title>
        <authorList>
            <person name="Hyun D.-W."/>
            <person name="Bae J.-W."/>
        </authorList>
    </citation>
    <scope>NUCLEOTIDE SEQUENCE [LARGE SCALE GENOMIC DNA]</scope>
    <source>
        <strain evidence="3 4">JCM 31784</strain>
    </source>
</reference>
<dbReference type="PANTHER" id="PTHR33744">
    <property type="entry name" value="CARBOHYDRATE DIACID REGULATOR"/>
    <property type="match status" value="1"/>
</dbReference>
<dbReference type="InterPro" id="IPR003018">
    <property type="entry name" value="GAF"/>
</dbReference>
<keyword evidence="4" id="KW-1185">Reference proteome</keyword>
<dbReference type="PANTHER" id="PTHR33744:SF1">
    <property type="entry name" value="DNA-BINDING TRANSCRIPTIONAL ACTIVATOR ADER"/>
    <property type="match status" value="1"/>
</dbReference>
<dbReference type="Proteomes" id="UP000515976">
    <property type="component" value="Chromosome"/>
</dbReference>
<evidence type="ECO:0000313" key="3">
    <source>
        <dbReference type="EMBL" id="QNN48810.1"/>
    </source>
</evidence>
<dbReference type="EMBL" id="CP060712">
    <property type="protein sequence ID" value="QNN48810.1"/>
    <property type="molecule type" value="Genomic_DNA"/>
</dbReference>
<dbReference type="AlphaFoldDB" id="A0A7G9QZN5"/>
<gene>
    <name evidence="3" type="ORF">H9L10_11000</name>
</gene>
<dbReference type="InterPro" id="IPR025736">
    <property type="entry name" value="PucR_C-HTH_dom"/>
</dbReference>
<sequence>MVATAGPQARDTDEDGPEQTGARAVSIVLEAALGERAVDPRGLDDALATLGLTGDPAVRTTEQLYRLRRDQRRLRRRERELTALFSSARELAEERDADAVLARLVERAHDMMDSDVTYLSQFDAADRTLHVRKTVGSVSPQFQHLVVPPGRGLAGLVVETRAAQWVTRYEDDGLEWHEDTLSEAVAAEGLVSLLGVPLLSEQDVLGVLFVGIRDEHAFAPEEIALLSALANHASVVLQTAQRLAHLQRSQQEAGAALDQLRQHLTERDRAAAVHQQLLRSVLEDSDFSPIAEKLAEALHRGVAVVDEAGEVLVTAGPPIPHAALAPASAAAEAVRTSHASGRCVLLEDGGGIEAVAALTAGSHHFGAVLLGAGGFPLSSVDVRTIERGAQVGALLAMQRQAVTDAEHRRAGECLADLLDGSPERRREGVRRAKQLRVTVRELDTLLLVAVPAQLRAQATRLLRTLLEGRALVGEYGGYAAAAVAPRAGGASMEQLHDRLRDALGGPVLSVGAAADDDLPGAAVSALRTARLLQALGVEDLAARAEDYHPYAAVFEPDPLALRTFLTTMVGPVRRYDEAHGTDLLATLRAFVRNQASPTRTARELSFHTNTILQRLERLTRVLGEDWRSDEPFFRLSLAVRLDELLDRLGGRSADRTP</sequence>
<organism evidence="3 4">
    <name type="scientific">Phycicoccus endophyticus</name>
    <dbReference type="NCBI Taxonomy" id="1690220"/>
    <lineage>
        <taxon>Bacteria</taxon>
        <taxon>Bacillati</taxon>
        <taxon>Actinomycetota</taxon>
        <taxon>Actinomycetes</taxon>
        <taxon>Micrococcales</taxon>
        <taxon>Intrasporangiaceae</taxon>
        <taxon>Phycicoccus</taxon>
    </lineage>
</organism>
<evidence type="ECO:0000259" key="2">
    <source>
        <dbReference type="SMART" id="SM00065"/>
    </source>
</evidence>
<feature type="domain" description="GAF" evidence="2">
    <location>
        <begin position="96"/>
        <end position="247"/>
    </location>
</feature>
<proteinExistence type="predicted"/>
<dbReference type="Pfam" id="PF13185">
    <property type="entry name" value="GAF_2"/>
    <property type="match status" value="1"/>
</dbReference>
<dbReference type="Gene3D" id="1.10.10.2840">
    <property type="entry name" value="PucR C-terminal helix-turn-helix domain"/>
    <property type="match status" value="1"/>
</dbReference>
<protein>
    <submittedName>
        <fullName evidence="3">GAF domain-containing protein</fullName>
    </submittedName>
</protein>
<dbReference type="InterPro" id="IPR029016">
    <property type="entry name" value="GAF-like_dom_sf"/>
</dbReference>
<evidence type="ECO:0000313" key="4">
    <source>
        <dbReference type="Proteomes" id="UP000515976"/>
    </source>
</evidence>
<accession>A0A7G9QZN5</accession>